<dbReference type="PANTHER" id="PTHR13267">
    <property type="entry name" value="ZINC FINGER PROTEIN 277"/>
    <property type="match status" value="1"/>
</dbReference>
<keyword evidence="3" id="KW-0862">Zinc</keyword>
<dbReference type="GO" id="GO:0008270">
    <property type="term" value="F:zinc ion binding"/>
    <property type="evidence" value="ECO:0007669"/>
    <property type="project" value="UniProtKB-KW"/>
</dbReference>
<comment type="similarity">
    <text evidence="4">Belongs to the ZNF277 family.</text>
</comment>
<evidence type="ECO:0000259" key="5">
    <source>
        <dbReference type="PROSITE" id="PS00028"/>
    </source>
</evidence>
<organism evidence="6 7">
    <name type="scientific">Papilio machaon</name>
    <name type="common">Old World swallowtail butterfly</name>
    <dbReference type="NCBI Taxonomy" id="76193"/>
    <lineage>
        <taxon>Eukaryota</taxon>
        <taxon>Metazoa</taxon>
        <taxon>Ecdysozoa</taxon>
        <taxon>Arthropoda</taxon>
        <taxon>Hexapoda</taxon>
        <taxon>Insecta</taxon>
        <taxon>Pterygota</taxon>
        <taxon>Neoptera</taxon>
        <taxon>Endopterygota</taxon>
        <taxon>Lepidoptera</taxon>
        <taxon>Glossata</taxon>
        <taxon>Ditrysia</taxon>
        <taxon>Papilionoidea</taxon>
        <taxon>Papilionidae</taxon>
        <taxon>Papilioninae</taxon>
        <taxon>Papilio</taxon>
    </lineage>
</organism>
<dbReference type="EMBL" id="KQ459989">
    <property type="protein sequence ID" value="KPJ18632.1"/>
    <property type="molecule type" value="Genomic_DNA"/>
</dbReference>
<dbReference type="InterPro" id="IPR041661">
    <property type="entry name" value="ZN622/Rei1/Reh1_Znf-C2H2"/>
</dbReference>
<keyword evidence="2" id="KW-0863">Zinc-finger</keyword>
<accession>A0A194RM79</accession>
<dbReference type="SMART" id="SM00355">
    <property type="entry name" value="ZnF_C2H2"/>
    <property type="match status" value="3"/>
</dbReference>
<dbReference type="STRING" id="76193.A0A194RM79"/>
<dbReference type="InParanoid" id="A0A194RM79"/>
<dbReference type="InterPro" id="IPR040048">
    <property type="entry name" value="ZNF277"/>
</dbReference>
<dbReference type="AlphaFoldDB" id="A0A194RM79"/>
<dbReference type="InterPro" id="IPR013087">
    <property type="entry name" value="Znf_C2H2_type"/>
</dbReference>
<evidence type="ECO:0000313" key="6">
    <source>
        <dbReference type="EMBL" id="KPJ18632.1"/>
    </source>
</evidence>
<keyword evidence="7" id="KW-1185">Reference proteome</keyword>
<dbReference type="InterPro" id="IPR036236">
    <property type="entry name" value="Znf_C2H2_sf"/>
</dbReference>
<feature type="domain" description="C2H2-type" evidence="5">
    <location>
        <begin position="257"/>
        <end position="279"/>
    </location>
</feature>
<dbReference type="FunCoup" id="A0A194RM79">
    <property type="interactions" value="1400"/>
</dbReference>
<evidence type="ECO:0000256" key="4">
    <source>
        <dbReference type="ARBA" id="ARBA00034119"/>
    </source>
</evidence>
<reference evidence="6 7" key="1">
    <citation type="journal article" date="2015" name="Nat. Commun.">
        <title>Outbred genome sequencing and CRISPR/Cas9 gene editing in butterflies.</title>
        <authorList>
            <person name="Li X."/>
            <person name="Fan D."/>
            <person name="Zhang W."/>
            <person name="Liu G."/>
            <person name="Zhang L."/>
            <person name="Zhao L."/>
            <person name="Fang X."/>
            <person name="Chen L."/>
            <person name="Dong Y."/>
            <person name="Chen Y."/>
            <person name="Ding Y."/>
            <person name="Zhao R."/>
            <person name="Feng M."/>
            <person name="Zhu Y."/>
            <person name="Feng Y."/>
            <person name="Jiang X."/>
            <person name="Zhu D."/>
            <person name="Xiang H."/>
            <person name="Feng X."/>
            <person name="Li S."/>
            <person name="Wang J."/>
            <person name="Zhang G."/>
            <person name="Kronforst M.R."/>
            <person name="Wang W."/>
        </authorList>
    </citation>
    <scope>NUCLEOTIDE SEQUENCE [LARGE SCALE GENOMIC DNA]</scope>
    <source>
        <strain evidence="6">Ya'a_city_454_Pm</strain>
        <tissue evidence="6">Whole body</tissue>
    </source>
</reference>
<keyword evidence="1" id="KW-0479">Metal-binding</keyword>
<sequence length="341" mass="40783">MATGVEKQFFGPLTLHQQTKVATIFKTDEPKHCTCILCDEKFVLPEYEQQLLTHLFVSHRLVIAEVNQIPDLCDYLLYWRLRLKDHDLPYFCTTMLLDSKPDGTQSKDEEYYLLSDVHPEDKELRSNLLQKRLEKLLEIHAFEREDTNYERDKPKTTNQACKKHYHEVQKTKQWANKECDQDSDVDSDPDWSQWTEENGPLITCLLCDHGETEYQSILEHMEQKHDFSFTKETDGLLFYHKIKIVNFIRRQVYLKQCWTCDTKFDDAKNLEKHLKETKHWQLPEKMWDQPEYYFPTYEDDLFLCFINDDNDSWWSSDDEEATNNMMSDDISREMALSVLND</sequence>
<dbReference type="Pfam" id="PF12756">
    <property type="entry name" value="zf-C2H2_2"/>
    <property type="match status" value="1"/>
</dbReference>
<evidence type="ECO:0000256" key="1">
    <source>
        <dbReference type="ARBA" id="ARBA00022723"/>
    </source>
</evidence>
<dbReference type="PANTHER" id="PTHR13267:SF3">
    <property type="entry name" value="ZINC FINGER PROTEIN 277"/>
    <property type="match status" value="1"/>
</dbReference>
<name>A0A194RM79_PAPMA</name>
<dbReference type="PROSITE" id="PS00028">
    <property type="entry name" value="ZINC_FINGER_C2H2_1"/>
    <property type="match status" value="1"/>
</dbReference>
<evidence type="ECO:0000256" key="2">
    <source>
        <dbReference type="ARBA" id="ARBA00022771"/>
    </source>
</evidence>
<proteinExistence type="inferred from homology"/>
<evidence type="ECO:0000256" key="3">
    <source>
        <dbReference type="ARBA" id="ARBA00022833"/>
    </source>
</evidence>
<dbReference type="Proteomes" id="UP000053240">
    <property type="component" value="Unassembled WGS sequence"/>
</dbReference>
<protein>
    <submittedName>
        <fullName evidence="6">Zinc finger protein 277</fullName>
    </submittedName>
</protein>
<evidence type="ECO:0000313" key="7">
    <source>
        <dbReference type="Proteomes" id="UP000053240"/>
    </source>
</evidence>
<gene>
    <name evidence="6" type="ORF">RR48_10576</name>
</gene>
<dbReference type="SUPFAM" id="SSF57667">
    <property type="entry name" value="beta-beta-alpha zinc fingers"/>
    <property type="match status" value="1"/>
</dbReference>